<evidence type="ECO:0000313" key="3">
    <source>
        <dbReference type="EMBL" id="QOS39833.1"/>
    </source>
</evidence>
<dbReference type="KEGG" id="trc:DYE49_04940"/>
<gene>
    <name evidence="3" type="ORF">DYE49_04940</name>
    <name evidence="2" type="ORF">HNP77_000824</name>
</gene>
<evidence type="ECO:0000313" key="5">
    <source>
        <dbReference type="Proteomes" id="UP000593591"/>
    </source>
</evidence>
<dbReference type="EMBL" id="CP031517">
    <property type="protein sequence ID" value="QOS39833.1"/>
    <property type="molecule type" value="Genomic_DNA"/>
</dbReference>
<organism evidence="2 4">
    <name type="scientific">Treponema rectale</name>
    <dbReference type="NCBI Taxonomy" id="744512"/>
    <lineage>
        <taxon>Bacteria</taxon>
        <taxon>Pseudomonadati</taxon>
        <taxon>Spirochaetota</taxon>
        <taxon>Spirochaetia</taxon>
        <taxon>Spirochaetales</taxon>
        <taxon>Treponemataceae</taxon>
        <taxon>Treponema</taxon>
    </lineage>
</organism>
<keyword evidence="4" id="KW-1185">Reference proteome</keyword>
<reference evidence="2 4" key="2">
    <citation type="submission" date="2020-08" db="EMBL/GenBank/DDBJ databases">
        <title>Genomic Encyclopedia of Type Strains, Phase IV (KMG-IV): sequencing the most valuable type-strain genomes for metagenomic binning, comparative biology and taxonomic classification.</title>
        <authorList>
            <person name="Goeker M."/>
        </authorList>
    </citation>
    <scope>NUCLEOTIDE SEQUENCE [LARGE SCALE GENOMIC DNA]</scope>
    <source>
        <strain evidence="2 4">DSM 103679</strain>
    </source>
</reference>
<feature type="transmembrane region" description="Helical" evidence="1">
    <location>
        <begin position="376"/>
        <end position="392"/>
    </location>
</feature>
<feature type="transmembrane region" description="Helical" evidence="1">
    <location>
        <begin position="302"/>
        <end position="320"/>
    </location>
</feature>
<evidence type="ECO:0000256" key="1">
    <source>
        <dbReference type="SAM" id="Phobius"/>
    </source>
</evidence>
<name>A0A840SCM7_9SPIR</name>
<feature type="transmembrane region" description="Helical" evidence="1">
    <location>
        <begin position="475"/>
        <end position="495"/>
    </location>
</feature>
<evidence type="ECO:0000313" key="2">
    <source>
        <dbReference type="EMBL" id="MBB5218480.1"/>
    </source>
</evidence>
<feature type="transmembrane region" description="Helical" evidence="1">
    <location>
        <begin position="263"/>
        <end position="282"/>
    </location>
</feature>
<feature type="transmembrane region" description="Helical" evidence="1">
    <location>
        <begin position="326"/>
        <end position="343"/>
    </location>
</feature>
<keyword evidence="1" id="KW-0812">Transmembrane</keyword>
<protein>
    <submittedName>
        <fullName evidence="2">Uncharacterized protein</fullName>
    </submittedName>
</protein>
<feature type="transmembrane region" description="Helical" evidence="1">
    <location>
        <begin position="350"/>
        <end position="370"/>
    </location>
</feature>
<evidence type="ECO:0000313" key="4">
    <source>
        <dbReference type="Proteomes" id="UP000578697"/>
    </source>
</evidence>
<dbReference type="Proteomes" id="UP000593591">
    <property type="component" value="Chromosome"/>
</dbReference>
<keyword evidence="1" id="KW-1133">Transmembrane helix</keyword>
<reference evidence="3 5" key="1">
    <citation type="submission" date="2018-08" db="EMBL/GenBank/DDBJ databases">
        <title>The first complete genome of Treponema rectale (CHPAT), a commensal spirochete of the bovine rectum.</title>
        <authorList>
            <person name="Staton G.J."/>
            <person name="Clegg S.R."/>
            <person name="Carter S.D."/>
            <person name="Radford A.D."/>
            <person name="Darby A."/>
            <person name="Hall N."/>
            <person name="Birtles R.J."/>
            <person name="Evans N.J."/>
        </authorList>
    </citation>
    <scope>NUCLEOTIDE SEQUENCE [LARGE SCALE GENOMIC DNA]</scope>
    <source>
        <strain evidence="3 5">CHPA</strain>
    </source>
</reference>
<dbReference type="EMBL" id="JACHFR010000001">
    <property type="protein sequence ID" value="MBB5218480.1"/>
    <property type="molecule type" value="Genomic_DNA"/>
</dbReference>
<sequence>MISFQSLQALENGISLMTPAQMSESIFKELSEAGYPAEYQHLTPVNEDNLFPENIVITIKGNPDTDDNKSSIKNVIFAFTQNFYIEDSTFVMNFLQGINEEKLPFTCTVLLSAAENDFSIKDSFPSPNPTEKFIEQIYENSSACALCLYHTTGDREIISGSDGEISPLWLVSAVHSAFSEEDRDIKLFPNYIFRMYRNLEGRDERTGLFLKRGIAAAGIGVRKGDGKIIASLAKDLIKKRSDRYDRNYSFVKLFNRGFFINESTSVVLFITFTFLILLKLCFEAFTKNSINYSRIKNLTRTVFWIPVYIMLTALIFYLNITITGSLIFSSLSSITIMLILFILQMHMNFFVSFSGFAFQMLIAGAANIFIFSSIQFSLMYFFLFEYLIIYISSRQKNTAVLIICFLLLLFSGIHLIESILAPVNASLIFHEIPVTFSLSIVFSCAIFPLQLLWLRIIMRLKIIENSPRSNKIVTCSGYALAILITTGILSASIFFTKSIFFSEPEKLSVYDKAVIKAGNEQPPQLKVQKTDSVFYGIRTGHLYIEAPHKYIKYDITIEDENTNPLFDSNFLYEFTDSKKVRFILPEFPAEKLEIVYSSEEKANPKIIINAWSLNSSGELTHEFISL</sequence>
<keyword evidence="1" id="KW-0472">Membrane</keyword>
<feature type="transmembrane region" description="Helical" evidence="1">
    <location>
        <begin position="432"/>
        <end position="454"/>
    </location>
</feature>
<dbReference type="AlphaFoldDB" id="A0A840SCM7"/>
<dbReference type="RefSeq" id="WP_184651898.1">
    <property type="nucleotide sequence ID" value="NZ_JACHFR010000001.1"/>
</dbReference>
<feature type="transmembrane region" description="Helical" evidence="1">
    <location>
        <begin position="399"/>
        <end position="420"/>
    </location>
</feature>
<proteinExistence type="predicted"/>
<accession>A0A840SCM7</accession>
<dbReference type="Proteomes" id="UP000578697">
    <property type="component" value="Unassembled WGS sequence"/>
</dbReference>